<comment type="caution">
    <text evidence="1">The sequence shown here is derived from an EMBL/GenBank/DDBJ whole genome shotgun (WGS) entry which is preliminary data.</text>
</comment>
<gene>
    <name evidence="1" type="ORF">CLV46_0763</name>
</gene>
<dbReference type="AlphaFoldDB" id="A0A2M9CH22"/>
<keyword evidence="2" id="KW-1185">Reference proteome</keyword>
<organism evidence="1 2">
    <name type="scientific">Diaminobutyricimonas aerilata</name>
    <dbReference type="NCBI Taxonomy" id="1162967"/>
    <lineage>
        <taxon>Bacteria</taxon>
        <taxon>Bacillati</taxon>
        <taxon>Actinomycetota</taxon>
        <taxon>Actinomycetes</taxon>
        <taxon>Micrococcales</taxon>
        <taxon>Microbacteriaceae</taxon>
        <taxon>Diaminobutyricimonas</taxon>
    </lineage>
</organism>
<dbReference type="OrthoDB" id="9810247at2"/>
<reference evidence="1 2" key="1">
    <citation type="submission" date="2017-11" db="EMBL/GenBank/DDBJ databases">
        <title>Genomic Encyclopedia of Archaeal and Bacterial Type Strains, Phase II (KMG-II): From Individual Species to Whole Genera.</title>
        <authorList>
            <person name="Goeker M."/>
        </authorList>
    </citation>
    <scope>NUCLEOTIDE SEQUENCE [LARGE SCALE GENOMIC DNA]</scope>
    <source>
        <strain evidence="1 2">DSM 27393</strain>
    </source>
</reference>
<name>A0A2M9CH22_9MICO</name>
<dbReference type="Proteomes" id="UP000228758">
    <property type="component" value="Unassembled WGS sequence"/>
</dbReference>
<proteinExistence type="predicted"/>
<dbReference type="EMBL" id="PGFF01000001">
    <property type="protein sequence ID" value="PJJ71221.1"/>
    <property type="molecule type" value="Genomic_DNA"/>
</dbReference>
<evidence type="ECO:0000313" key="2">
    <source>
        <dbReference type="Proteomes" id="UP000228758"/>
    </source>
</evidence>
<evidence type="ECO:0000313" key="1">
    <source>
        <dbReference type="EMBL" id="PJJ71221.1"/>
    </source>
</evidence>
<dbReference type="RefSeq" id="WP_100363544.1">
    <property type="nucleotide sequence ID" value="NZ_PGFF01000001.1"/>
</dbReference>
<accession>A0A2M9CH22</accession>
<sequence length="98" mass="10891">MTPADETTNAATDPAAERERLLAIIQDLAHNQLIARDVELGLRAELLQARIDLEHAQARESHGANEAVRLMKRSTTWRVGRAITGVFAPVSQLARRLR</sequence>
<protein>
    <submittedName>
        <fullName evidence="1">Uncharacterized protein</fullName>
    </submittedName>
</protein>